<feature type="transmembrane region" description="Helical" evidence="2">
    <location>
        <begin position="50"/>
        <end position="69"/>
    </location>
</feature>
<sequence>MNGPSALGAGGESESSPASDCPVTLSVAVTTVHQVLVRTLGLDGPLRVCALPVLVVPCVACVIVFTGLGGRERRRRGPRAACGRTRPL</sequence>
<keyword evidence="2" id="KW-0472">Membrane</keyword>
<gene>
    <name evidence="3" type="ORF">KVA01_08260</name>
</gene>
<feature type="region of interest" description="Disordered" evidence="1">
    <location>
        <begin position="1"/>
        <end position="21"/>
    </location>
</feature>
<dbReference type="AlphaFoldDB" id="A0A4Y4D0L2"/>
<feature type="compositionally biased region" description="Low complexity" evidence="1">
    <location>
        <begin position="1"/>
        <end position="19"/>
    </location>
</feature>
<keyword evidence="2" id="KW-1133">Transmembrane helix</keyword>
<comment type="caution">
    <text evidence="3">The sequence shown here is derived from an EMBL/GenBank/DDBJ whole genome shotgun (WGS) entry which is preliminary data.</text>
</comment>
<evidence type="ECO:0000313" key="4">
    <source>
        <dbReference type="Proteomes" id="UP000315730"/>
    </source>
</evidence>
<organism evidence="3 4">
    <name type="scientific">Kocuria varians</name>
    <name type="common">Micrococcus varians</name>
    <dbReference type="NCBI Taxonomy" id="1272"/>
    <lineage>
        <taxon>Bacteria</taxon>
        <taxon>Bacillati</taxon>
        <taxon>Actinomycetota</taxon>
        <taxon>Actinomycetes</taxon>
        <taxon>Micrococcales</taxon>
        <taxon>Micrococcaceae</taxon>
        <taxon>Kocuria</taxon>
    </lineage>
</organism>
<accession>A0A4Y4D0L2</accession>
<dbReference type="Proteomes" id="UP000315730">
    <property type="component" value="Unassembled WGS sequence"/>
</dbReference>
<name>A0A4Y4D0L2_KOCVA</name>
<keyword evidence="4" id="KW-1185">Reference proteome</keyword>
<reference evidence="3 4" key="1">
    <citation type="submission" date="2019-06" db="EMBL/GenBank/DDBJ databases">
        <title>Whole genome shotgun sequence of Kocuria varians NBRC 15358.</title>
        <authorList>
            <person name="Hosoyama A."/>
            <person name="Uohara A."/>
            <person name="Ohji S."/>
            <person name="Ichikawa N."/>
        </authorList>
    </citation>
    <scope>NUCLEOTIDE SEQUENCE [LARGE SCALE GENOMIC DNA]</scope>
    <source>
        <strain evidence="3 4">NBRC 15358</strain>
    </source>
</reference>
<evidence type="ECO:0000256" key="1">
    <source>
        <dbReference type="SAM" id="MobiDB-lite"/>
    </source>
</evidence>
<keyword evidence="2" id="KW-0812">Transmembrane</keyword>
<proteinExistence type="predicted"/>
<evidence type="ECO:0000256" key="2">
    <source>
        <dbReference type="SAM" id="Phobius"/>
    </source>
</evidence>
<evidence type="ECO:0000313" key="3">
    <source>
        <dbReference type="EMBL" id="GEC98671.1"/>
    </source>
</evidence>
<dbReference type="EMBL" id="BJNW01000005">
    <property type="protein sequence ID" value="GEC98671.1"/>
    <property type="molecule type" value="Genomic_DNA"/>
</dbReference>
<protein>
    <submittedName>
        <fullName evidence="3">Uncharacterized protein</fullName>
    </submittedName>
</protein>